<dbReference type="VEuPathDB" id="FungiDB:RhiirFUN_007353"/>
<dbReference type="AlphaFoldDB" id="A0A2I1EFC9"/>
<evidence type="ECO:0000313" key="1">
    <source>
        <dbReference type="EMBL" id="PKC66946.1"/>
    </source>
</evidence>
<sequence length="144" mass="16428">MDKLRKEQEQRGFDTAFDINVSITSACTVKALKDGGPSSRFSFRKRAKINYAEPSCSPNEEIDSDYEVHEEQKRTKRVRFHEEKLKEKSSSGYIIRVRNTLPNRTKIAKSTPLDFTPSDESEDDESSLTSVNDEDEDGDNDDIS</sequence>
<dbReference type="EMBL" id="LLXH01000425">
    <property type="protein sequence ID" value="PKC66946.1"/>
    <property type="molecule type" value="Genomic_DNA"/>
</dbReference>
<gene>
    <name evidence="1" type="ORF">RhiirA1_459041</name>
</gene>
<protein>
    <submittedName>
        <fullName evidence="1">Uncharacterized protein</fullName>
    </submittedName>
</protein>
<dbReference type="VEuPathDB" id="FungiDB:FUN_005169"/>
<reference evidence="1 2" key="1">
    <citation type="submission" date="2017-10" db="EMBL/GenBank/DDBJ databases">
        <title>Extensive intraspecific genome diversity in a model arbuscular mycorrhizal fungus.</title>
        <authorList>
            <person name="Chen E.C.H."/>
            <person name="Morin E."/>
            <person name="Baudet D."/>
            <person name="Noel J."/>
            <person name="Ndikumana S."/>
            <person name="Charron P."/>
            <person name="St-Onge C."/>
            <person name="Giorgi J."/>
            <person name="Grigoriev I.V."/>
            <person name="Roux C."/>
            <person name="Martin F.M."/>
            <person name="Corradi N."/>
        </authorList>
    </citation>
    <scope>NUCLEOTIDE SEQUENCE [LARGE SCALE GENOMIC DNA]</scope>
    <source>
        <strain evidence="1 2">A1</strain>
    </source>
</reference>
<proteinExistence type="predicted"/>
<reference evidence="1 2" key="2">
    <citation type="submission" date="2017-10" db="EMBL/GenBank/DDBJ databases">
        <title>Genome analyses suggest a sexual origin of heterokaryosis in a supposedly ancient asexual fungus.</title>
        <authorList>
            <person name="Corradi N."/>
            <person name="Sedzielewska K."/>
            <person name="Noel J."/>
            <person name="Charron P."/>
            <person name="Farinelli L."/>
            <person name="Marton T."/>
            <person name="Kruger M."/>
            <person name="Pelin A."/>
            <person name="Brachmann A."/>
            <person name="Corradi N."/>
        </authorList>
    </citation>
    <scope>NUCLEOTIDE SEQUENCE [LARGE SCALE GENOMIC DNA]</scope>
    <source>
        <strain evidence="1 2">A1</strain>
    </source>
</reference>
<dbReference type="VEuPathDB" id="FungiDB:RhiirA1_459041"/>
<evidence type="ECO:0000313" key="2">
    <source>
        <dbReference type="Proteomes" id="UP000232688"/>
    </source>
</evidence>
<dbReference type="Proteomes" id="UP000232688">
    <property type="component" value="Unassembled WGS sequence"/>
</dbReference>
<accession>A0A2I1EFC9</accession>
<name>A0A2I1EFC9_9GLOM</name>
<organism evidence="1 2">
    <name type="scientific">Rhizophagus irregularis</name>
    <dbReference type="NCBI Taxonomy" id="588596"/>
    <lineage>
        <taxon>Eukaryota</taxon>
        <taxon>Fungi</taxon>
        <taxon>Fungi incertae sedis</taxon>
        <taxon>Mucoromycota</taxon>
        <taxon>Glomeromycotina</taxon>
        <taxon>Glomeromycetes</taxon>
        <taxon>Glomerales</taxon>
        <taxon>Glomeraceae</taxon>
        <taxon>Rhizophagus</taxon>
    </lineage>
</organism>
<comment type="caution">
    <text evidence="1">The sequence shown here is derived from an EMBL/GenBank/DDBJ whole genome shotgun (WGS) entry which is preliminary data.</text>
</comment>
<dbReference type="OrthoDB" id="2390600at2759"/>